<gene>
    <name evidence="5" type="ORF">UU67_C0030G0008</name>
</gene>
<evidence type="ECO:0000259" key="4">
    <source>
        <dbReference type="Pfam" id="PF01370"/>
    </source>
</evidence>
<evidence type="ECO:0000256" key="3">
    <source>
        <dbReference type="ARBA" id="ARBA00023027"/>
    </source>
</evidence>
<keyword evidence="2" id="KW-0560">Oxidoreductase</keyword>
<comment type="similarity">
    <text evidence="1">Belongs to the NAD(P)-dependent epimerase/dehydratase family.</text>
</comment>
<dbReference type="Proteomes" id="UP000034753">
    <property type="component" value="Unassembled WGS sequence"/>
</dbReference>
<organism evidence="5 6">
    <name type="scientific">Candidatus Daviesbacteria bacterium GW2011_GWB1_41_5</name>
    <dbReference type="NCBI Taxonomy" id="1618429"/>
    <lineage>
        <taxon>Bacteria</taxon>
        <taxon>Candidatus Daviesiibacteriota</taxon>
    </lineage>
</organism>
<dbReference type="InterPro" id="IPR036291">
    <property type="entry name" value="NAD(P)-bd_dom_sf"/>
</dbReference>
<reference evidence="5 6" key="1">
    <citation type="journal article" date="2015" name="Nature">
        <title>rRNA introns, odd ribosomes, and small enigmatic genomes across a large radiation of phyla.</title>
        <authorList>
            <person name="Brown C.T."/>
            <person name="Hug L.A."/>
            <person name="Thomas B.C."/>
            <person name="Sharon I."/>
            <person name="Castelle C.J."/>
            <person name="Singh A."/>
            <person name="Wilkins M.J."/>
            <person name="Williams K.H."/>
            <person name="Banfield J.F."/>
        </authorList>
    </citation>
    <scope>NUCLEOTIDE SEQUENCE [LARGE SCALE GENOMIC DNA]</scope>
</reference>
<dbReference type="PANTHER" id="PTHR43103:SF5">
    <property type="entry name" value="4-EPIMERASE, PUTATIVE (AFU_ORTHOLOGUE AFUA_7G00360)-RELATED"/>
    <property type="match status" value="1"/>
</dbReference>
<feature type="domain" description="NAD-dependent epimerase/dehydratase" evidence="4">
    <location>
        <begin position="9"/>
        <end position="164"/>
    </location>
</feature>
<keyword evidence="3" id="KW-0520">NAD</keyword>
<dbReference type="Pfam" id="PF01370">
    <property type="entry name" value="Epimerase"/>
    <property type="match status" value="1"/>
</dbReference>
<dbReference type="Gene3D" id="3.40.50.720">
    <property type="entry name" value="NAD(P)-binding Rossmann-like Domain"/>
    <property type="match status" value="1"/>
</dbReference>
<evidence type="ECO:0000313" key="6">
    <source>
        <dbReference type="Proteomes" id="UP000034753"/>
    </source>
</evidence>
<evidence type="ECO:0000313" key="5">
    <source>
        <dbReference type="EMBL" id="KKS13178.1"/>
    </source>
</evidence>
<evidence type="ECO:0000256" key="2">
    <source>
        <dbReference type="ARBA" id="ARBA00023002"/>
    </source>
</evidence>
<dbReference type="EMBL" id="LCBN01000030">
    <property type="protein sequence ID" value="KKS13178.1"/>
    <property type="molecule type" value="Genomic_DNA"/>
</dbReference>
<sequence>MKNNKPKKVVITGSRGHIGSILIKDLADEFDFYLIDIKEKDSKKTFKIDLSEEYKKLVDVFQGKDAVIHLAWNFFEDFPKETINYKNKSMAENVYKAAIESGVKRVIVASSVHANKYSLSKKRKDFDIGYPSPDSPYGASKIYIEVLGNYYAKHYNLEVICLRFGGLNNRDTPIFKEDPLYDKVLLYKQDAVDLVRSCIQTKRIPNNFQILTAVSNNKNRVHIIKNFLNWQPKLPKS</sequence>
<protein>
    <submittedName>
        <fullName evidence="5">NAD-dependent epimerase/dehydratase</fullName>
    </submittedName>
</protein>
<dbReference type="PANTHER" id="PTHR43103">
    <property type="entry name" value="NUCLEOSIDE-DIPHOSPHATE-SUGAR EPIMERASE"/>
    <property type="match status" value="1"/>
</dbReference>
<dbReference type="SUPFAM" id="SSF51735">
    <property type="entry name" value="NAD(P)-binding Rossmann-fold domains"/>
    <property type="match status" value="1"/>
</dbReference>
<dbReference type="InterPro" id="IPR001509">
    <property type="entry name" value="Epimerase_deHydtase"/>
</dbReference>
<name>A0A0G0ZJQ7_9BACT</name>
<dbReference type="AlphaFoldDB" id="A0A0G0ZJQ7"/>
<evidence type="ECO:0000256" key="1">
    <source>
        <dbReference type="ARBA" id="ARBA00007637"/>
    </source>
</evidence>
<dbReference type="GO" id="GO:0016491">
    <property type="term" value="F:oxidoreductase activity"/>
    <property type="evidence" value="ECO:0007669"/>
    <property type="project" value="UniProtKB-KW"/>
</dbReference>
<accession>A0A0G0ZJQ7</accession>
<proteinExistence type="inferred from homology"/>
<comment type="caution">
    <text evidence="5">The sequence shown here is derived from an EMBL/GenBank/DDBJ whole genome shotgun (WGS) entry which is preliminary data.</text>
</comment>